<dbReference type="GO" id="GO:0004222">
    <property type="term" value="F:metalloendopeptidase activity"/>
    <property type="evidence" value="ECO:0007669"/>
    <property type="project" value="InterPro"/>
</dbReference>
<accession>A0AB33BWM4</accession>
<evidence type="ECO:0000313" key="14">
    <source>
        <dbReference type="Proteomes" id="UP000192439"/>
    </source>
</evidence>
<evidence type="ECO:0000256" key="6">
    <source>
        <dbReference type="ARBA" id="ARBA00022833"/>
    </source>
</evidence>
<dbReference type="PANTHER" id="PTHR43221:SF3">
    <property type="entry name" value="SLL1280 PROTEIN"/>
    <property type="match status" value="1"/>
</dbReference>
<dbReference type="GO" id="GO:0006508">
    <property type="term" value="P:proteolysis"/>
    <property type="evidence" value="ECO:0007669"/>
    <property type="project" value="UniProtKB-KW"/>
</dbReference>
<evidence type="ECO:0000256" key="3">
    <source>
        <dbReference type="ARBA" id="ARBA00022692"/>
    </source>
</evidence>
<name>A0AB33BWM4_MICA7</name>
<keyword evidence="4" id="KW-0479">Metal-binding</keyword>
<evidence type="ECO:0000259" key="12">
    <source>
        <dbReference type="Pfam" id="PF01435"/>
    </source>
</evidence>
<evidence type="ECO:0000256" key="2">
    <source>
        <dbReference type="ARBA" id="ARBA00022670"/>
    </source>
</evidence>
<dbReference type="CDD" id="cd07325">
    <property type="entry name" value="M48_Ste24p_like"/>
    <property type="match status" value="1"/>
</dbReference>
<keyword evidence="9" id="KW-0472">Membrane</keyword>
<comment type="similarity">
    <text evidence="10">Belongs to the peptidase M48 family.</text>
</comment>
<feature type="domain" description="Peptidase M48" evidence="12">
    <location>
        <begin position="64"/>
        <end position="265"/>
    </location>
</feature>
<evidence type="ECO:0000256" key="1">
    <source>
        <dbReference type="ARBA" id="ARBA00022475"/>
    </source>
</evidence>
<dbReference type="Gene3D" id="3.30.2010.10">
    <property type="entry name" value="Metalloproteases ('zincins'), catalytic domain"/>
    <property type="match status" value="1"/>
</dbReference>
<evidence type="ECO:0000256" key="4">
    <source>
        <dbReference type="ARBA" id="ARBA00022723"/>
    </source>
</evidence>
<dbReference type="AlphaFoldDB" id="A0AB33BWM4"/>
<keyword evidence="7" id="KW-1133">Transmembrane helix</keyword>
<comment type="cofactor">
    <cofactor evidence="10">
        <name>Zn(2+)</name>
        <dbReference type="ChEBI" id="CHEBI:29105"/>
    </cofactor>
    <text evidence="10">Binds 1 zinc ion per subunit.</text>
</comment>
<evidence type="ECO:0000256" key="10">
    <source>
        <dbReference type="RuleBase" id="RU003983"/>
    </source>
</evidence>
<evidence type="ECO:0000256" key="9">
    <source>
        <dbReference type="ARBA" id="ARBA00023136"/>
    </source>
</evidence>
<dbReference type="EMBL" id="CP020771">
    <property type="protein sequence ID" value="ARI84375.1"/>
    <property type="molecule type" value="Genomic_DNA"/>
</dbReference>
<gene>
    <name evidence="13" type="ORF">BH695_5096</name>
</gene>
<keyword evidence="14" id="KW-1185">Reference proteome</keyword>
<reference evidence="13 14" key="1">
    <citation type="journal article" date="2018" name="Harmful Algae">
        <title>The highly heterogeneous methylated genomes and diverse restriction-modification systems of bloom-forming Microcystis.</title>
        <authorList>
            <person name="Zhao L."/>
            <person name="Song Y."/>
            <person name="Li L."/>
            <person name="Gan N."/>
            <person name="Brand J.J."/>
            <person name="Song L."/>
        </authorList>
    </citation>
    <scope>NUCLEOTIDE SEQUENCE [LARGE SCALE GENOMIC DNA]</scope>
    <source>
        <strain evidence="13 14">PCC 7806SL</strain>
    </source>
</reference>
<keyword evidence="11" id="KW-0175">Coiled coil</keyword>
<dbReference type="Pfam" id="PF01435">
    <property type="entry name" value="Peptidase_M48"/>
    <property type="match status" value="1"/>
</dbReference>
<evidence type="ECO:0000256" key="7">
    <source>
        <dbReference type="ARBA" id="ARBA00022989"/>
    </source>
</evidence>
<keyword evidence="1" id="KW-1003">Cell membrane</keyword>
<evidence type="ECO:0000313" key="13">
    <source>
        <dbReference type="EMBL" id="ARI84375.1"/>
    </source>
</evidence>
<sequence>MPTYPDISSQAFKHPLDQQAEQTLRSVPGFDLLAKSFSEYLYERPQQILLMGNDLKVGPRQYATLYGIYRQCLRDLDMSPEPNLYVSQNPLANAYSLGSEHPYIVFNTALLDLLDEEEIRVILAHELGHLKCDHSILIQMSFWVMGAANLLGDITLGLGKAITTGLVYAFYEWRRKAELSADRAALLVTDDLNLVLRTLMKCAGGSQKYLHECNLEEFIRQGEAYRQLDQDNLNQIYKFLIYHGGNGSFLTHPFSVERVQYLQEWFNSESYRQIRWGNYAKTGVKSSTNVDANDSESESERLQRQIAELQAEIQRAKRQRNRE</sequence>
<dbReference type="InterPro" id="IPR050083">
    <property type="entry name" value="HtpX_protease"/>
</dbReference>
<organism evidence="13 14">
    <name type="scientific">Microcystis aeruginosa PCC 7806SL</name>
    <dbReference type="NCBI Taxonomy" id="1903187"/>
    <lineage>
        <taxon>Bacteria</taxon>
        <taxon>Bacillati</taxon>
        <taxon>Cyanobacteriota</taxon>
        <taxon>Cyanophyceae</taxon>
        <taxon>Oscillatoriophycideae</taxon>
        <taxon>Chroococcales</taxon>
        <taxon>Microcystaceae</taxon>
        <taxon>Microcystis</taxon>
    </lineage>
</organism>
<keyword evidence="5 10" id="KW-0378">Hydrolase</keyword>
<keyword evidence="8 10" id="KW-0482">Metalloprotease</keyword>
<evidence type="ECO:0000256" key="8">
    <source>
        <dbReference type="ARBA" id="ARBA00023049"/>
    </source>
</evidence>
<dbReference type="GO" id="GO:0046872">
    <property type="term" value="F:metal ion binding"/>
    <property type="evidence" value="ECO:0007669"/>
    <property type="project" value="UniProtKB-KW"/>
</dbReference>
<dbReference type="PANTHER" id="PTHR43221">
    <property type="entry name" value="PROTEASE HTPX"/>
    <property type="match status" value="1"/>
</dbReference>
<evidence type="ECO:0000256" key="11">
    <source>
        <dbReference type="SAM" id="Coils"/>
    </source>
</evidence>
<keyword evidence="3" id="KW-0812">Transmembrane</keyword>
<keyword evidence="2 10" id="KW-0645">Protease</keyword>
<dbReference type="InterPro" id="IPR001915">
    <property type="entry name" value="Peptidase_M48"/>
</dbReference>
<proteinExistence type="inferred from homology"/>
<dbReference type="RefSeq" id="WP_002744928.1">
    <property type="nucleotide sequence ID" value="NZ_CP020771.1"/>
</dbReference>
<evidence type="ECO:0000256" key="5">
    <source>
        <dbReference type="ARBA" id="ARBA00022801"/>
    </source>
</evidence>
<protein>
    <recommendedName>
        <fullName evidence="12">Peptidase M48 domain-containing protein</fullName>
    </recommendedName>
</protein>
<keyword evidence="6 10" id="KW-0862">Zinc</keyword>
<feature type="coiled-coil region" evidence="11">
    <location>
        <begin position="292"/>
        <end position="322"/>
    </location>
</feature>
<dbReference type="Proteomes" id="UP000192439">
    <property type="component" value="Chromosome"/>
</dbReference>